<evidence type="ECO:0000313" key="3">
    <source>
        <dbReference type="Proteomes" id="UP001197328"/>
    </source>
</evidence>
<feature type="compositionally biased region" description="Basic and acidic residues" evidence="1">
    <location>
        <begin position="467"/>
        <end position="478"/>
    </location>
</feature>
<feature type="region of interest" description="Disordered" evidence="1">
    <location>
        <begin position="93"/>
        <end position="118"/>
    </location>
</feature>
<name>A0ABQ7RPJ2_PICAN</name>
<gene>
    <name evidence="2" type="ORF">KL940_005297</name>
</gene>
<proteinExistence type="predicted"/>
<feature type="compositionally biased region" description="Basic and acidic residues" evidence="1">
    <location>
        <begin position="351"/>
        <end position="368"/>
    </location>
</feature>
<organism evidence="2 3">
    <name type="scientific">Pichia angusta</name>
    <name type="common">Yeast</name>
    <name type="synonym">Hansenula polymorpha</name>
    <dbReference type="NCBI Taxonomy" id="870730"/>
    <lineage>
        <taxon>Eukaryota</taxon>
        <taxon>Fungi</taxon>
        <taxon>Dikarya</taxon>
        <taxon>Ascomycota</taxon>
        <taxon>Saccharomycotina</taxon>
        <taxon>Pichiomycetes</taxon>
        <taxon>Pichiales</taxon>
        <taxon>Pichiaceae</taxon>
        <taxon>Ogataea</taxon>
    </lineage>
</organism>
<dbReference type="Proteomes" id="UP001197328">
    <property type="component" value="Unassembled WGS sequence"/>
</dbReference>
<feature type="region of interest" description="Disordered" evidence="1">
    <location>
        <begin position="125"/>
        <end position="144"/>
    </location>
</feature>
<dbReference type="EMBL" id="JAHLVD010000022">
    <property type="protein sequence ID" value="KAG7845063.1"/>
    <property type="molecule type" value="Genomic_DNA"/>
</dbReference>
<feature type="region of interest" description="Disordered" evidence="1">
    <location>
        <begin position="338"/>
        <end position="383"/>
    </location>
</feature>
<keyword evidence="3" id="KW-1185">Reference proteome</keyword>
<feature type="region of interest" description="Disordered" evidence="1">
    <location>
        <begin position="20"/>
        <end position="45"/>
    </location>
</feature>
<evidence type="ECO:0000313" key="2">
    <source>
        <dbReference type="EMBL" id="KAG7845063.1"/>
    </source>
</evidence>
<comment type="caution">
    <text evidence="2">The sequence shown here is derived from an EMBL/GenBank/DDBJ whole genome shotgun (WGS) entry which is preliminary data.</text>
</comment>
<feature type="compositionally biased region" description="Basic and acidic residues" evidence="1">
    <location>
        <begin position="421"/>
        <end position="456"/>
    </location>
</feature>
<feature type="region of interest" description="Disordered" evidence="1">
    <location>
        <begin position="421"/>
        <end position="501"/>
    </location>
</feature>
<protein>
    <submittedName>
        <fullName evidence="2">Uncharacterized protein</fullName>
    </submittedName>
</protein>
<reference evidence="2 3" key="1">
    <citation type="journal article" date="2021" name="G3 (Bethesda)">
        <title>Genomic diversity, chromosomal rearrangements, and interspecies hybridization in the ogataea polymorpha species complex.</title>
        <authorList>
            <person name="Hanson S.J."/>
            <person name="Cinneide E.O."/>
            <person name="Salzberg L.I."/>
            <person name="Wolfe K.H."/>
            <person name="McGowan J."/>
            <person name="Fitzpatrick D.A."/>
            <person name="Matlin K."/>
        </authorList>
    </citation>
    <scope>NUCLEOTIDE SEQUENCE [LARGE SCALE GENOMIC DNA]</scope>
    <source>
        <strain evidence="2">51-138</strain>
    </source>
</reference>
<evidence type="ECO:0000256" key="1">
    <source>
        <dbReference type="SAM" id="MobiDB-lite"/>
    </source>
</evidence>
<accession>A0ABQ7RPJ2</accession>
<sequence>MLTPAKAASKAAAGVVRAVRGAVRDGVRGPAEPGPQDPAAEDQRPPCFASNLLVFKQAGTPVRQIHLVQGGPAQPLAVLRLRREREQPCAERAQQSALNHGRPGARAHKGPLSADGDVSGGEKLAVPRFPGPVRPPLRRQKHRDRVRLRQGVLLAHDCVDQIYSRRARGPDPDRDLRSLLRQKRPVLQQDIHGVRRRVVLLLQQLPVHQRRVQAERIPVQGAGAAAHQVHQRAVSGLRQHPARAPGQAFRGRKVQQARHGVLARLLETVDAPGVLQIQRPRPPQPHHRGHAVGRVRPDHGEQEIALQNPASGILLQPARPRLLLPAVFAGLPWRRRQGNVLPGQQSHRRGLVPDDRHQDQDRRIHRQPEPVPRPVDSADRPGRRAQIRVFPLQLPEAPGRQALESVLFRPADQHPAQIVADHERRQERQQRGRHGDAQEGNQDRPRAAGLDADPRAARQGLQGLQAVREHWQRRDGRRCQGAHLLPQEPGDADYVIHSKQR</sequence>